<dbReference type="GeneID" id="28993754"/>
<gene>
    <name evidence="2" type="ORF">PHYBLDRAFT_152145</name>
</gene>
<keyword evidence="3" id="KW-1185">Reference proteome</keyword>
<proteinExistence type="predicted"/>
<dbReference type="EMBL" id="KV441000">
    <property type="protein sequence ID" value="OAD66879.1"/>
    <property type="molecule type" value="Genomic_DNA"/>
</dbReference>
<dbReference type="VEuPathDB" id="FungiDB:PHYBLDRAFT_152145"/>
<dbReference type="RefSeq" id="XP_018284919.1">
    <property type="nucleotide sequence ID" value="XM_018432848.1"/>
</dbReference>
<evidence type="ECO:0000313" key="3">
    <source>
        <dbReference type="Proteomes" id="UP000077315"/>
    </source>
</evidence>
<dbReference type="Proteomes" id="UP000077315">
    <property type="component" value="Unassembled WGS sequence"/>
</dbReference>
<accession>A0A167JXL0</accession>
<organism evidence="2 3">
    <name type="scientific">Phycomyces blakesleeanus (strain ATCC 8743b / DSM 1359 / FGSC 10004 / NBRC 33097 / NRRL 1555)</name>
    <dbReference type="NCBI Taxonomy" id="763407"/>
    <lineage>
        <taxon>Eukaryota</taxon>
        <taxon>Fungi</taxon>
        <taxon>Fungi incertae sedis</taxon>
        <taxon>Mucoromycota</taxon>
        <taxon>Mucoromycotina</taxon>
        <taxon>Mucoromycetes</taxon>
        <taxon>Mucorales</taxon>
        <taxon>Phycomycetaceae</taxon>
        <taxon>Phycomyces</taxon>
    </lineage>
</organism>
<dbReference type="InParanoid" id="A0A167JXL0"/>
<name>A0A167JXL0_PHYB8</name>
<reference evidence="3" key="1">
    <citation type="submission" date="2015-06" db="EMBL/GenBank/DDBJ databases">
        <title>Expansion of signal transduction pathways in fungi by whole-genome duplication.</title>
        <authorList>
            <consortium name="DOE Joint Genome Institute"/>
            <person name="Corrochano L.M."/>
            <person name="Kuo A."/>
            <person name="Marcet-Houben M."/>
            <person name="Polaino S."/>
            <person name="Salamov A."/>
            <person name="Villalobos J.M."/>
            <person name="Alvarez M.I."/>
            <person name="Avalos J."/>
            <person name="Benito E.P."/>
            <person name="Benoit I."/>
            <person name="Burger G."/>
            <person name="Camino L.P."/>
            <person name="Canovas D."/>
            <person name="Cerda-Olmedo E."/>
            <person name="Cheng J.-F."/>
            <person name="Dominguez A."/>
            <person name="Elias M."/>
            <person name="Eslava A.P."/>
            <person name="Glaser F."/>
            <person name="Grimwood J."/>
            <person name="Gutierrez G."/>
            <person name="Heitman J."/>
            <person name="Henrissat B."/>
            <person name="Iturriaga E.A."/>
            <person name="Lang B.F."/>
            <person name="Lavin J.L."/>
            <person name="Lee S."/>
            <person name="Li W."/>
            <person name="Lindquist E."/>
            <person name="Lopez-Garcia S."/>
            <person name="Luque E.M."/>
            <person name="Marcos A.T."/>
            <person name="Martin J."/>
            <person name="McCluskey K."/>
            <person name="Medina H.R."/>
            <person name="Miralles-Duran A."/>
            <person name="Miyazaki A."/>
            <person name="Munoz-Torres E."/>
            <person name="Oguiza J.A."/>
            <person name="Ohm R."/>
            <person name="Olmedo M."/>
            <person name="Orejas M."/>
            <person name="Ortiz-Castellanos L."/>
            <person name="Pisabarro A.G."/>
            <person name="Rodriguez-Romero J."/>
            <person name="Ruiz-Herrera J."/>
            <person name="Ruiz-Vazquez R."/>
            <person name="Sanz C."/>
            <person name="Schackwitz W."/>
            <person name="Schmutz J."/>
            <person name="Shahriari M."/>
            <person name="Shelest E."/>
            <person name="Silva-Franco F."/>
            <person name="Soanes D."/>
            <person name="Syed K."/>
            <person name="Tagua V.G."/>
            <person name="Talbot N.J."/>
            <person name="Thon M."/>
            <person name="De vries R.P."/>
            <person name="Wiebenga A."/>
            <person name="Yadav J.S."/>
            <person name="Braun E.L."/>
            <person name="Baker S."/>
            <person name="Garre V."/>
            <person name="Horwitz B."/>
            <person name="Torres-Martinez S."/>
            <person name="Idnurm A."/>
            <person name="Herrera-Estrella A."/>
            <person name="Gabaldon T."/>
            <person name="Grigoriev I.V."/>
        </authorList>
    </citation>
    <scope>NUCLEOTIDE SEQUENCE [LARGE SCALE GENOMIC DNA]</scope>
    <source>
        <strain evidence="3">NRRL 1555(-)</strain>
    </source>
</reference>
<dbReference type="AlphaFoldDB" id="A0A167JXL0"/>
<evidence type="ECO:0000256" key="1">
    <source>
        <dbReference type="SAM" id="MobiDB-lite"/>
    </source>
</evidence>
<protein>
    <submittedName>
        <fullName evidence="2">Uncharacterized protein</fullName>
    </submittedName>
</protein>
<sequence>MNTHLFIGSYLGSKSRGGGGGEDEDYTFKNQSLYAGKGPVLKATTDSADDSGMNQLL</sequence>
<evidence type="ECO:0000313" key="2">
    <source>
        <dbReference type="EMBL" id="OAD66879.1"/>
    </source>
</evidence>
<feature type="region of interest" description="Disordered" evidence="1">
    <location>
        <begin position="1"/>
        <end position="26"/>
    </location>
</feature>